<keyword evidence="3" id="KW-1185">Reference proteome</keyword>
<evidence type="ECO:0000313" key="2">
    <source>
        <dbReference type="EMBL" id="WMN07277.1"/>
    </source>
</evidence>
<name>A0AA51N6Y5_9BACT</name>
<organism evidence="2 3">
    <name type="scientific">Marivirga arenosa</name>
    <dbReference type="NCBI Taxonomy" id="3059076"/>
    <lineage>
        <taxon>Bacteria</taxon>
        <taxon>Pseudomonadati</taxon>
        <taxon>Bacteroidota</taxon>
        <taxon>Cytophagia</taxon>
        <taxon>Cytophagales</taxon>
        <taxon>Marivirgaceae</taxon>
        <taxon>Marivirga</taxon>
    </lineage>
</organism>
<keyword evidence="1" id="KW-0732">Signal</keyword>
<dbReference type="Proteomes" id="UP001244443">
    <property type="component" value="Chromosome"/>
</dbReference>
<dbReference type="EMBL" id="CP129970">
    <property type="protein sequence ID" value="WMN07277.1"/>
    <property type="molecule type" value="Genomic_DNA"/>
</dbReference>
<evidence type="ECO:0008006" key="4">
    <source>
        <dbReference type="Google" id="ProtNLM"/>
    </source>
</evidence>
<dbReference type="AlphaFoldDB" id="A0AA51N6Y5"/>
<dbReference type="RefSeq" id="WP_308357373.1">
    <property type="nucleotide sequence ID" value="NZ_CP129970.2"/>
</dbReference>
<sequence>MNWRFAKILLFLIGGFFSPMLSNAQNHCFKTQYSSFSIPDSIIIVPATIKVKNSKNEDFPYELHHDYLKIQRGNYTGELEVCYNYVSVKKSIVETAVPEKLFDSSAIFTDYKVPISIGNKSNQELLGLGALNISGAFMRSVSAGRQQSTMMHSVMDLTISGAISDELDVKARLTDQQLPFEPEGNTQRLQDFDRVNIQLIHNDWAVEAGDLNLRPTKTFNFLKYNRQVQGIGLSTSKLSIDSTNSNTELVVSFARSKAGVQNIEPIEGVLGPYRIEGPQNEPFIFILAGSETVYLDGEKLERGLENDYIIDYNAAEITFNSHLYLSKYSVIQIEFEYSDRQYDRTVTNFQHNQKIGNLDINVGYFQQKDKPGNQINTFSEYDFQQLSNISGINSYGEIQAIDSIGFQEGQINYAKIDTTLSGKKYSIYRYSKDPRSAHYNLIFTQVGQNNGNYIISNSSINGVVYEWVAPIDDIPQGNYEPVKRVALPQNQRIIDVGLTYNLNNGSTVGLEYAGSEFVSNQFNPEASQQKGNALKLSYTSDNKELNFLKEVYINNHISYEYLDSTFSPIQPFREIYFNRNWGLQESAVYLAGEEHLINLGTEISTERQLANYSITFRDKENAGQGVQQKIRYHRKGDLQITANAFVMDNHVEAKNISWRKALFDINFTQYELIPGYTFNTQQHQIWQNEIIEQSFQYFNSHQFYLKKIDSSAWSFLLSHELRQDDIPFEEKMVRNEDAQNTKLETSFQFNEGNRLSLNAINRNIVQKNDSNSQQHYLQGGINWLSSLLDGHINQNINFQTGTGRVLERNYFFMEVARNLGTHSWSDLNNNGEKELNEFFEDETEYGNRNYVKVLTMGSDYKTAYINRLLYQLQWKMPESWRDSDGLLYYFGKLSGNFNANFDSKNTFENWLDRISPLSNTENENVLSSRNIWKSSFYYNRGGNLNFESTWSSSNRKQLLLDGFEGMSRKNYLFSTSLNTFQDWNVNLSYLNSISTSFSDRVDERDYAFTSQSIIPKIMWQNGKKLRLVLAYKNNNKWSEHEAFGGSVNVNSIELSNKFIQSQNDIFESKVSYVSVDSKLKDNQSPLAFEMFEGLQAGDNYVWNISMKRKLIGDLNLILQYIGRKSKDYPVIHNGSVQLTALF</sequence>
<evidence type="ECO:0000313" key="3">
    <source>
        <dbReference type="Proteomes" id="UP001244443"/>
    </source>
</evidence>
<feature type="signal peptide" evidence="1">
    <location>
        <begin position="1"/>
        <end position="24"/>
    </location>
</feature>
<gene>
    <name evidence="2" type="ORF">QYS48_28375</name>
</gene>
<feature type="chain" id="PRO_5041292142" description="Cell surface protein SprA" evidence="1">
    <location>
        <begin position="25"/>
        <end position="1142"/>
    </location>
</feature>
<evidence type="ECO:0000256" key="1">
    <source>
        <dbReference type="SAM" id="SignalP"/>
    </source>
</evidence>
<proteinExistence type="predicted"/>
<accession>A0AA51N6Y5</accession>
<reference evidence="2" key="1">
    <citation type="submission" date="2023-08" db="EMBL/GenBank/DDBJ databases">
        <title>Comparative genomics and taxonomic characterization of three novel marine species of genus Marivirga.</title>
        <authorList>
            <person name="Muhammad N."/>
            <person name="Kim S.-G."/>
        </authorList>
    </citation>
    <scope>NUCLEOTIDE SEQUENCE [LARGE SCALE GENOMIC DNA]</scope>
    <source>
        <strain evidence="2">ABR2-2</strain>
    </source>
</reference>
<protein>
    <recommendedName>
        <fullName evidence="4">Cell surface protein SprA</fullName>
    </recommendedName>
</protein>